<dbReference type="RefSeq" id="WP_084272825.1">
    <property type="nucleotide sequence ID" value="NZ_FWYE01000002.1"/>
</dbReference>
<accession>A0A8G2L846</accession>
<comment type="caution">
    <text evidence="2">The sequence shown here is derived from an EMBL/GenBank/DDBJ whole genome shotgun (WGS) entry which is preliminary data.</text>
</comment>
<gene>
    <name evidence="2" type="ORF">SAMN02745355_0937</name>
</gene>
<organism evidence="2 3">
    <name type="scientific">Picrophilus torridus (strain ATCC 700027 / DSM 9790 / JCM 10055 / NBRC 100828 / KAW 2/3)</name>
    <dbReference type="NCBI Taxonomy" id="1122961"/>
    <lineage>
        <taxon>Archaea</taxon>
        <taxon>Methanobacteriati</taxon>
        <taxon>Thermoplasmatota</taxon>
        <taxon>Thermoplasmata</taxon>
        <taxon>Thermoplasmatales</taxon>
        <taxon>Picrophilaceae</taxon>
        <taxon>Picrophilus</taxon>
    </lineage>
</organism>
<sequence length="163" mass="18081">MRKSLIIAGIVVLIIGLLFYGVMTYETGLLSHKSITEIRPGEYVSDNFTADYNYIVTIKNPTPVSGLVSLSNLDKVTNASMLYKYKIRSDYAFGNVKEYEHLAPGKYVFVDFSNSRPALIYESEPSGFLVEIGYLDYASVLVIILGPVISIIGIFTGSRKIAF</sequence>
<keyword evidence="3" id="KW-1185">Reference proteome</keyword>
<evidence type="ECO:0000313" key="2">
    <source>
        <dbReference type="EMBL" id="SMD31019.1"/>
    </source>
</evidence>
<keyword evidence="1" id="KW-0812">Transmembrane</keyword>
<name>A0A8G2L846_PICTO</name>
<proteinExistence type="predicted"/>
<evidence type="ECO:0000313" key="3">
    <source>
        <dbReference type="Proteomes" id="UP000192315"/>
    </source>
</evidence>
<protein>
    <submittedName>
        <fullName evidence="2">Uncharacterized protein</fullName>
    </submittedName>
</protein>
<dbReference type="EMBL" id="FWYE01000002">
    <property type="protein sequence ID" value="SMD31019.1"/>
    <property type="molecule type" value="Genomic_DNA"/>
</dbReference>
<keyword evidence="1" id="KW-1133">Transmembrane helix</keyword>
<dbReference type="AlphaFoldDB" id="A0A8G2L846"/>
<feature type="transmembrane region" description="Helical" evidence="1">
    <location>
        <begin position="5"/>
        <end position="23"/>
    </location>
</feature>
<keyword evidence="1" id="KW-0472">Membrane</keyword>
<feature type="transmembrane region" description="Helical" evidence="1">
    <location>
        <begin position="137"/>
        <end position="157"/>
    </location>
</feature>
<evidence type="ECO:0000256" key="1">
    <source>
        <dbReference type="SAM" id="Phobius"/>
    </source>
</evidence>
<reference evidence="2 3" key="1">
    <citation type="submission" date="2017-04" db="EMBL/GenBank/DDBJ databases">
        <authorList>
            <person name="Varghese N."/>
            <person name="Submissions S."/>
        </authorList>
    </citation>
    <scope>NUCLEOTIDE SEQUENCE [LARGE SCALE GENOMIC DNA]</scope>
    <source>
        <strain evidence="2 3">DSM 9789</strain>
    </source>
</reference>
<dbReference type="Proteomes" id="UP000192315">
    <property type="component" value="Unassembled WGS sequence"/>
</dbReference>